<sequence>MTYRPLSTRHLAVATAASIALLVSGCAESAPSPSGDGALSGAEIVVGSKEFTESIILGKLTQLVLEAEGATTTDRTGITGSSTVREALLSGEIDVYWDYTGTGWVNYLGHTTEDVPDGLFDVVAAEDLDTNDVAWIAQAPFENSYAVAAAQEWVGESGVESLSDAAEYVAEHPDENSICAASEFIGRDDGLPGLEAAYGSPYDEIVELDFNLIFSQVGDSCTFGEVSTTDARIDSEELVVLEDDLGFFVEYRGAVTLLQSTLDEHPEIEDALTALSEKLTDDVMRSLNARVDIDGEEPEDVAAEWLESEGLVG</sequence>
<feature type="domain" description="ABC-type glycine betaine transport system substrate-binding" evidence="2">
    <location>
        <begin position="43"/>
        <end position="307"/>
    </location>
</feature>
<evidence type="ECO:0000259" key="2">
    <source>
        <dbReference type="Pfam" id="PF04069"/>
    </source>
</evidence>
<feature type="chain" id="PRO_5036745441" evidence="1">
    <location>
        <begin position="30"/>
        <end position="313"/>
    </location>
</feature>
<accession>A0A917PLB5</accession>
<name>A0A917PLB5_9MICO</name>
<dbReference type="AlphaFoldDB" id="A0A917PLB5"/>
<protein>
    <submittedName>
        <fullName evidence="3">Glycine/betaine ABC transporter substrate-binding protein</fullName>
    </submittedName>
</protein>
<dbReference type="EMBL" id="BMMD01000012">
    <property type="protein sequence ID" value="GGJ83442.1"/>
    <property type="molecule type" value="Genomic_DNA"/>
</dbReference>
<comment type="caution">
    <text evidence="3">The sequence shown here is derived from an EMBL/GenBank/DDBJ whole genome shotgun (WGS) entry which is preliminary data.</text>
</comment>
<proteinExistence type="predicted"/>
<dbReference type="Pfam" id="PF04069">
    <property type="entry name" value="OpuAC"/>
    <property type="match status" value="1"/>
</dbReference>
<evidence type="ECO:0000256" key="1">
    <source>
        <dbReference type="SAM" id="SignalP"/>
    </source>
</evidence>
<evidence type="ECO:0000313" key="4">
    <source>
        <dbReference type="Proteomes" id="UP000636956"/>
    </source>
</evidence>
<dbReference type="Gene3D" id="3.40.190.120">
    <property type="entry name" value="Osmoprotection protein (prox), domain 2"/>
    <property type="match status" value="1"/>
</dbReference>
<keyword evidence="1" id="KW-0732">Signal</keyword>
<keyword evidence="4" id="KW-1185">Reference proteome</keyword>
<dbReference type="SUPFAM" id="SSF53850">
    <property type="entry name" value="Periplasmic binding protein-like II"/>
    <property type="match status" value="1"/>
</dbReference>
<dbReference type="GO" id="GO:0043190">
    <property type="term" value="C:ATP-binding cassette (ABC) transporter complex"/>
    <property type="evidence" value="ECO:0007669"/>
    <property type="project" value="InterPro"/>
</dbReference>
<evidence type="ECO:0000313" key="3">
    <source>
        <dbReference type="EMBL" id="GGJ83442.1"/>
    </source>
</evidence>
<feature type="signal peptide" evidence="1">
    <location>
        <begin position="1"/>
        <end position="29"/>
    </location>
</feature>
<dbReference type="GO" id="GO:0022857">
    <property type="term" value="F:transmembrane transporter activity"/>
    <property type="evidence" value="ECO:0007669"/>
    <property type="project" value="InterPro"/>
</dbReference>
<gene>
    <name evidence="3" type="ORF">GCM10011372_22230</name>
</gene>
<reference evidence="3" key="1">
    <citation type="journal article" date="2014" name="Int. J. Syst. Evol. Microbiol.">
        <title>Complete genome sequence of Corynebacterium casei LMG S-19264T (=DSM 44701T), isolated from a smear-ripened cheese.</title>
        <authorList>
            <consortium name="US DOE Joint Genome Institute (JGI-PGF)"/>
            <person name="Walter F."/>
            <person name="Albersmeier A."/>
            <person name="Kalinowski J."/>
            <person name="Ruckert C."/>
        </authorList>
    </citation>
    <scope>NUCLEOTIDE SEQUENCE</scope>
    <source>
        <strain evidence="3">CGMCC 1.8984</strain>
    </source>
</reference>
<reference evidence="3" key="2">
    <citation type="submission" date="2020-09" db="EMBL/GenBank/DDBJ databases">
        <authorList>
            <person name="Sun Q."/>
            <person name="Zhou Y."/>
        </authorList>
    </citation>
    <scope>NUCLEOTIDE SEQUENCE</scope>
    <source>
        <strain evidence="3">CGMCC 1.8984</strain>
    </source>
</reference>
<dbReference type="Gene3D" id="3.40.190.10">
    <property type="entry name" value="Periplasmic binding protein-like II"/>
    <property type="match status" value="1"/>
</dbReference>
<dbReference type="InterPro" id="IPR007210">
    <property type="entry name" value="ABC_Gly_betaine_transp_sub-bd"/>
</dbReference>
<dbReference type="PROSITE" id="PS51257">
    <property type="entry name" value="PROKAR_LIPOPROTEIN"/>
    <property type="match status" value="1"/>
</dbReference>
<dbReference type="RefSeq" id="WP_188743508.1">
    <property type="nucleotide sequence ID" value="NZ_BAABFW010000006.1"/>
</dbReference>
<dbReference type="Proteomes" id="UP000636956">
    <property type="component" value="Unassembled WGS sequence"/>
</dbReference>
<organism evidence="3 4">
    <name type="scientific">Agromyces bauzanensis</name>
    <dbReference type="NCBI Taxonomy" id="1308924"/>
    <lineage>
        <taxon>Bacteria</taxon>
        <taxon>Bacillati</taxon>
        <taxon>Actinomycetota</taxon>
        <taxon>Actinomycetes</taxon>
        <taxon>Micrococcales</taxon>
        <taxon>Microbacteriaceae</taxon>
        <taxon>Agromyces</taxon>
    </lineage>
</organism>